<feature type="compositionally biased region" description="Polar residues" evidence="1">
    <location>
        <begin position="608"/>
        <end position="619"/>
    </location>
</feature>
<protein>
    <submittedName>
        <fullName evidence="2">Uncharacterized protein</fullName>
    </submittedName>
</protein>
<feature type="region of interest" description="Disordered" evidence="1">
    <location>
        <begin position="39"/>
        <end position="167"/>
    </location>
</feature>
<feature type="compositionally biased region" description="Basic and acidic residues" evidence="1">
    <location>
        <begin position="716"/>
        <end position="739"/>
    </location>
</feature>
<evidence type="ECO:0000256" key="1">
    <source>
        <dbReference type="SAM" id="MobiDB-lite"/>
    </source>
</evidence>
<feature type="compositionally biased region" description="Basic and acidic residues" evidence="1">
    <location>
        <begin position="124"/>
        <end position="148"/>
    </location>
</feature>
<evidence type="ECO:0000313" key="3">
    <source>
        <dbReference type="Proteomes" id="UP000324585"/>
    </source>
</evidence>
<reference evidence="3" key="1">
    <citation type="journal article" date="2019" name="Nat. Commun.">
        <title>Expansion of phycobilisome linker gene families in mesophilic red algae.</title>
        <authorList>
            <person name="Lee J."/>
            <person name="Kim D."/>
            <person name="Bhattacharya D."/>
            <person name="Yoon H.S."/>
        </authorList>
    </citation>
    <scope>NUCLEOTIDE SEQUENCE [LARGE SCALE GENOMIC DNA]</scope>
    <source>
        <strain evidence="3">CCMP 1328</strain>
    </source>
</reference>
<sequence length="1068" mass="114727">MSSIQERLAKFQADQAPAPVAAAGKGGAVAARASMFDQAAAPPGNAPKPFARNGSDSGSGSGSGHGSGLTAARMRKAWEKDSASSQSLASFPKLGSGAMDIDRTPQKDAEAEPRLPSVNATKSLWEKTMKEKEERDLEKERAMREVKQAARGSGSKPADGLSRERSVEVESAVGSVSLAASSGQAVRANSPETSVAAATVAAPVSAKLSIWENALKEKEKRDTYVEQLVHEVKKTSLNHSPVDKAAEPQAAPGDSTKATRTSKPTTAPDTAGSAKQPRPTPASNVRAERQRTDTEAPKKESTKLQAKSVAEAAGVAAVSSATATTAKPRKKKSTKKAVKTVTAVSADSEGASGELRTTRSVGSENQSSGTLGKVPSISSAEVKAPVSAPRRTAPVAAALQPSGSAGTVVESVDEVDVEASTEAEVADFQGHEEDSEWFEEKQARLRLAEQQLEANIGVDEVVEVLGLWGEDKQGAGRQELYNKEALDRLLMPSFDPSAGLLDDSDADLERAKREELEDQERMFRNKLPSRKDVATRIISKDGSVGSFGELMQMSGSVHEFQSTELSKKSLNDVVNGISNPNAGMTVRKSVRISDGNDGSMSIDMVGPRSQTERAATGNKAQGGTGPNKPVIRPPSHPDYAAFTEVDLKGEPGMKERPSVRDSYMRFTLDTANNGAAGSRGVSKQKAMESRGDSNVRRDRTRSRGGELLSKAFTGAKDQRERSFDDGEGDESRKRAESRARTFSRNLMGVGRKSDGSANPGKVRTFTKNVSNALTAKTDTDGLFDRRAKSGGHVPKSTWRQAVAAGQKDGTSSMMRICPVPNDRKIDFTPVGARTALDLFAFTNNGIRKDLQDLFLILHSLGSRLVDGNLKAAATFFEWWATTRVVIVEAMEMRERIVFGRLEDAGAGLMFDLSGPKRAARSSAVYKIIGAIDELELSFVGQDNDNCFVELVESACNIRDALMAEFAVCESDGAAALEQALQGSHMLALEAELYEAYFKSQHAEDMLSTCVNWIDNPGVFEVFESRHLRGMRRVRFKKMHKRYQANHVQLARNLVAPADESATPWLGMK</sequence>
<feature type="compositionally biased region" description="Gly residues" evidence="1">
    <location>
        <begin position="57"/>
        <end position="67"/>
    </location>
</feature>
<feature type="compositionally biased region" description="Basic and acidic residues" evidence="1">
    <location>
        <begin position="685"/>
        <end position="704"/>
    </location>
</feature>
<keyword evidence="3" id="KW-1185">Reference proteome</keyword>
<feature type="region of interest" description="Disordered" evidence="1">
    <location>
        <begin position="591"/>
        <end position="638"/>
    </location>
</feature>
<gene>
    <name evidence="2" type="ORF">FVE85_1159</name>
</gene>
<feature type="compositionally biased region" description="Basic and acidic residues" evidence="1">
    <location>
        <begin position="286"/>
        <end position="302"/>
    </location>
</feature>
<name>A0A5J4Z2B6_PORPP</name>
<dbReference type="EMBL" id="VRMN01000002">
    <property type="protein sequence ID" value="KAA8497430.1"/>
    <property type="molecule type" value="Genomic_DNA"/>
</dbReference>
<feature type="region of interest" description="Disordered" evidence="1">
    <location>
        <begin position="233"/>
        <end position="439"/>
    </location>
</feature>
<proteinExistence type="predicted"/>
<evidence type="ECO:0000313" key="2">
    <source>
        <dbReference type="EMBL" id="KAA8497430.1"/>
    </source>
</evidence>
<comment type="caution">
    <text evidence="2">The sequence shown here is derived from an EMBL/GenBank/DDBJ whole genome shotgun (WGS) entry which is preliminary data.</text>
</comment>
<feature type="compositionally biased region" description="Low complexity" evidence="1">
    <location>
        <begin position="306"/>
        <end position="326"/>
    </location>
</feature>
<feature type="compositionally biased region" description="Basic and acidic residues" evidence="1">
    <location>
        <begin position="100"/>
        <end position="113"/>
    </location>
</feature>
<feature type="region of interest" description="Disordered" evidence="1">
    <location>
        <begin position="670"/>
        <end position="740"/>
    </location>
</feature>
<organism evidence="2 3">
    <name type="scientific">Porphyridium purpureum</name>
    <name type="common">Red alga</name>
    <name type="synonym">Porphyridium cruentum</name>
    <dbReference type="NCBI Taxonomy" id="35688"/>
    <lineage>
        <taxon>Eukaryota</taxon>
        <taxon>Rhodophyta</taxon>
        <taxon>Bangiophyceae</taxon>
        <taxon>Porphyridiales</taxon>
        <taxon>Porphyridiaceae</taxon>
        <taxon>Porphyridium</taxon>
    </lineage>
</organism>
<dbReference type="AlphaFoldDB" id="A0A5J4Z2B6"/>
<accession>A0A5J4Z2B6</accession>
<feature type="compositionally biased region" description="Basic residues" evidence="1">
    <location>
        <begin position="327"/>
        <end position="338"/>
    </location>
</feature>
<feature type="compositionally biased region" description="Polar residues" evidence="1">
    <location>
        <begin position="256"/>
        <end position="268"/>
    </location>
</feature>
<dbReference type="Proteomes" id="UP000324585">
    <property type="component" value="Unassembled WGS sequence"/>
</dbReference>
<feature type="compositionally biased region" description="Polar residues" evidence="1">
    <location>
        <begin position="358"/>
        <end position="370"/>
    </location>
</feature>
<feature type="compositionally biased region" description="Acidic residues" evidence="1">
    <location>
        <begin position="411"/>
        <end position="425"/>
    </location>
</feature>